<name>A0ABT4UWK7_9PSEU</name>
<protein>
    <submittedName>
        <fullName evidence="1">Uncharacterized protein</fullName>
    </submittedName>
</protein>
<dbReference type="EMBL" id="JAQGLA010000013">
    <property type="protein sequence ID" value="MDA3626093.1"/>
    <property type="molecule type" value="Genomic_DNA"/>
</dbReference>
<dbReference type="Gene3D" id="1.20.910.10">
    <property type="entry name" value="Heme oxygenase-like"/>
    <property type="match status" value="1"/>
</dbReference>
<dbReference type="Proteomes" id="UP001210380">
    <property type="component" value="Unassembled WGS sequence"/>
</dbReference>
<dbReference type="RefSeq" id="WP_270948678.1">
    <property type="nucleotide sequence ID" value="NZ_JAQGLA010000013.1"/>
</dbReference>
<dbReference type="SUPFAM" id="SSF47240">
    <property type="entry name" value="Ferritin-like"/>
    <property type="match status" value="1"/>
</dbReference>
<proteinExistence type="predicted"/>
<organism evidence="1 2">
    <name type="scientific">Saccharopolyspora oryzae</name>
    <dbReference type="NCBI Taxonomy" id="2997343"/>
    <lineage>
        <taxon>Bacteria</taxon>
        <taxon>Bacillati</taxon>
        <taxon>Actinomycetota</taxon>
        <taxon>Actinomycetes</taxon>
        <taxon>Pseudonocardiales</taxon>
        <taxon>Pseudonocardiaceae</taxon>
        <taxon>Saccharopolyspora</taxon>
    </lineage>
</organism>
<accession>A0ABT4UWK7</accession>
<reference evidence="1 2" key="1">
    <citation type="submission" date="2022-11" db="EMBL/GenBank/DDBJ databases">
        <title>Draft genome sequence of Saccharopolyspora sp. WRP15-2 isolated from rhizosphere soils of wild rice in Thailand.</title>
        <authorList>
            <person name="Duangmal K."/>
            <person name="Kammanee S."/>
            <person name="Muangham S."/>
        </authorList>
    </citation>
    <scope>NUCLEOTIDE SEQUENCE [LARGE SCALE GENOMIC DNA]</scope>
    <source>
        <strain evidence="1 2">WRP15-2</strain>
    </source>
</reference>
<evidence type="ECO:0000313" key="1">
    <source>
        <dbReference type="EMBL" id="MDA3626093.1"/>
    </source>
</evidence>
<evidence type="ECO:0000313" key="2">
    <source>
        <dbReference type="Proteomes" id="UP001210380"/>
    </source>
</evidence>
<gene>
    <name evidence="1" type="ORF">OU415_11660</name>
</gene>
<dbReference type="InterPro" id="IPR009078">
    <property type="entry name" value="Ferritin-like_SF"/>
</dbReference>
<keyword evidence="2" id="KW-1185">Reference proteome</keyword>
<sequence length="240" mass="27223">MDPIDELWEADMVDVRNVRGGDGLDPIRDEINELLDSVVESTAKATEAFFASYDEAPDPARLAAWLAPRCWREIDYVYLLNEEIARYGMQFERRHITLLAKQSFQEAEHYDMVGKAIESLGGTVPTSVPAEAEPWSTFLWECLDRHPLAAVAAWNLSETSASGSFEPTFRGAERHGLDEVVRIYKRIETDEKFHVGLGLQMMSTYVEDDNDREEILRAMRGMRDIAWKTFTPESVNTAGA</sequence>
<comment type="caution">
    <text evidence="1">The sequence shown here is derived from an EMBL/GenBank/DDBJ whole genome shotgun (WGS) entry which is preliminary data.</text>
</comment>
<dbReference type="InterPro" id="IPR016084">
    <property type="entry name" value="Haem_Oase-like_multi-hlx"/>
</dbReference>